<dbReference type="OrthoDB" id="9813518at2"/>
<feature type="domain" description="RCK N-terminal" evidence="3">
    <location>
        <begin position="122"/>
        <end position="230"/>
    </location>
</feature>
<dbReference type="GO" id="GO:0005886">
    <property type="term" value="C:plasma membrane"/>
    <property type="evidence" value="ECO:0007669"/>
    <property type="project" value="UniProtKB-SubCell"/>
</dbReference>
<name>C5BI42_TERTT</name>
<dbReference type="HOGENOM" id="CLU_050982_3_0_6"/>
<feature type="transmembrane region" description="Helical" evidence="2">
    <location>
        <begin position="79"/>
        <end position="101"/>
    </location>
</feature>
<dbReference type="Gene3D" id="3.40.50.720">
    <property type="entry name" value="NAD(P)-binding Rossmann-like Domain"/>
    <property type="match status" value="1"/>
</dbReference>
<dbReference type="InterPro" id="IPR003148">
    <property type="entry name" value="RCK_N"/>
</dbReference>
<evidence type="ECO:0000259" key="4">
    <source>
        <dbReference type="Pfam" id="PF07885"/>
    </source>
</evidence>
<dbReference type="Pfam" id="PF07885">
    <property type="entry name" value="Ion_trans_2"/>
    <property type="match status" value="1"/>
</dbReference>
<keyword evidence="6" id="KW-1185">Reference proteome</keyword>
<feature type="transmembrane region" description="Helical" evidence="2">
    <location>
        <begin position="20"/>
        <end position="39"/>
    </location>
</feature>
<feature type="domain" description="Potassium channel" evidence="4">
    <location>
        <begin position="28"/>
        <end position="101"/>
    </location>
</feature>
<gene>
    <name evidence="5" type="ordered locus">TERTU_4216</name>
</gene>
<organism evidence="5 6">
    <name type="scientific">Teredinibacter turnerae (strain ATCC 39867 / T7901)</name>
    <dbReference type="NCBI Taxonomy" id="377629"/>
    <lineage>
        <taxon>Bacteria</taxon>
        <taxon>Pseudomonadati</taxon>
        <taxon>Pseudomonadota</taxon>
        <taxon>Gammaproteobacteria</taxon>
        <taxon>Cellvibrionales</taxon>
        <taxon>Cellvibrionaceae</taxon>
        <taxon>Teredinibacter</taxon>
    </lineage>
</organism>
<comment type="subcellular location">
    <subcellularLocation>
        <location evidence="1">Cell membrane</location>
        <topology evidence="1">Multi-pass membrane protein</topology>
    </subcellularLocation>
</comment>
<keyword evidence="2" id="KW-0472">Membrane</keyword>
<protein>
    <submittedName>
        <fullName evidence="5">Ion channel protein</fullName>
    </submittedName>
</protein>
<dbReference type="RefSeq" id="WP_015820507.1">
    <property type="nucleotide sequence ID" value="NC_012997.1"/>
</dbReference>
<dbReference type="eggNOG" id="COG1226">
    <property type="taxonomic scope" value="Bacteria"/>
</dbReference>
<evidence type="ECO:0000256" key="1">
    <source>
        <dbReference type="ARBA" id="ARBA00004651"/>
    </source>
</evidence>
<keyword evidence="2" id="KW-1133">Transmembrane helix</keyword>
<dbReference type="Pfam" id="PF02254">
    <property type="entry name" value="TrkA_N"/>
    <property type="match status" value="1"/>
</dbReference>
<dbReference type="InterPro" id="IPR050721">
    <property type="entry name" value="Trk_Ktr_HKT_K-transport"/>
</dbReference>
<dbReference type="InterPro" id="IPR013099">
    <property type="entry name" value="K_chnl_dom"/>
</dbReference>
<dbReference type="Gene3D" id="1.10.287.70">
    <property type="match status" value="1"/>
</dbReference>
<evidence type="ECO:0000259" key="3">
    <source>
        <dbReference type="Pfam" id="PF02254"/>
    </source>
</evidence>
<reference evidence="5 6" key="1">
    <citation type="journal article" date="2009" name="PLoS ONE">
        <title>The complete genome of Teredinibacter turnerae T7901: an intracellular endosymbiont of marine wood-boring bivalves (shipworms).</title>
        <authorList>
            <person name="Yang J.C."/>
            <person name="Madupu R."/>
            <person name="Durkin A.S."/>
            <person name="Ekborg N.A."/>
            <person name="Pedamallu C.S."/>
            <person name="Hostetler J.B."/>
            <person name="Radune D."/>
            <person name="Toms B.S."/>
            <person name="Henrissat B."/>
            <person name="Coutinho P.M."/>
            <person name="Schwarz S."/>
            <person name="Field L."/>
            <person name="Trindade-Silva A.E."/>
            <person name="Soares C.A.G."/>
            <person name="Elshahawi S."/>
            <person name="Hanora A."/>
            <person name="Schmidt E.W."/>
            <person name="Haygood M.G."/>
            <person name="Posfai J."/>
            <person name="Benner J."/>
            <person name="Madinger C."/>
            <person name="Nove J."/>
            <person name="Anton B."/>
            <person name="Chaudhary K."/>
            <person name="Foster J."/>
            <person name="Holman A."/>
            <person name="Kumar S."/>
            <person name="Lessard P.A."/>
            <person name="Luyten Y.A."/>
            <person name="Slatko B."/>
            <person name="Wood N."/>
            <person name="Wu B."/>
            <person name="Teplitski M."/>
            <person name="Mougous J.D."/>
            <person name="Ward N."/>
            <person name="Eisen J.A."/>
            <person name="Badger J.H."/>
            <person name="Distel D.L."/>
        </authorList>
    </citation>
    <scope>NUCLEOTIDE SEQUENCE [LARGE SCALE GENOMIC DNA]</scope>
    <source>
        <strain evidence="6">ATCC 39867 / T7901</strain>
    </source>
</reference>
<dbReference type="InterPro" id="IPR036291">
    <property type="entry name" value="NAD(P)-bd_dom_sf"/>
</dbReference>
<sequence length="338" mass="37236">MLLYKLRRRLFALFLDANPLGLLVVALAYVFLSYLLLVLAGEQDLTSPDVFIYWLVVTASTVGYGDYSPSTFSGRLITSFFVIPVGLSLFAVCVGKVGFYISEILTKGKKGLRMSRASNHCIIIGWNGPRTMRLINLLRCEQNSRDERILLVNDQAMDNPLPAAVDYVQVDGFTDPNTMVRANLGEASRIIIDTPLDDVTLSTALFCHRQNENAHITVYFKDEAHEGLLKSYCPSVEVVPSVSIEMLARASLDPGSASLHQCLLDPAVDASQFSMVYSAPDPTAFGELITRMRTRHQAIAIAVKKADADKLDINPPDSTQIIPGDIVYYIADNRIAGL</sequence>
<dbReference type="PANTHER" id="PTHR43833:SF9">
    <property type="entry name" value="POTASSIUM CHANNEL PROTEIN YUGO-RELATED"/>
    <property type="match status" value="1"/>
</dbReference>
<dbReference type="EMBL" id="CP001614">
    <property type="protein sequence ID" value="ACR14392.1"/>
    <property type="molecule type" value="Genomic_DNA"/>
</dbReference>
<dbReference type="SUPFAM" id="SSF81324">
    <property type="entry name" value="Voltage-gated potassium channels"/>
    <property type="match status" value="1"/>
</dbReference>
<evidence type="ECO:0000256" key="2">
    <source>
        <dbReference type="SAM" id="Phobius"/>
    </source>
</evidence>
<feature type="transmembrane region" description="Helical" evidence="2">
    <location>
        <begin position="51"/>
        <end position="67"/>
    </location>
</feature>
<dbReference type="Proteomes" id="UP000009080">
    <property type="component" value="Chromosome"/>
</dbReference>
<dbReference type="GO" id="GO:0006813">
    <property type="term" value="P:potassium ion transport"/>
    <property type="evidence" value="ECO:0007669"/>
    <property type="project" value="InterPro"/>
</dbReference>
<evidence type="ECO:0000313" key="5">
    <source>
        <dbReference type="EMBL" id="ACR14392.1"/>
    </source>
</evidence>
<dbReference type="KEGG" id="ttu:TERTU_4216"/>
<dbReference type="SUPFAM" id="SSF51735">
    <property type="entry name" value="NAD(P)-binding Rossmann-fold domains"/>
    <property type="match status" value="1"/>
</dbReference>
<keyword evidence="2" id="KW-0812">Transmembrane</keyword>
<proteinExistence type="predicted"/>
<evidence type="ECO:0000313" key="6">
    <source>
        <dbReference type="Proteomes" id="UP000009080"/>
    </source>
</evidence>
<dbReference type="PANTHER" id="PTHR43833">
    <property type="entry name" value="POTASSIUM CHANNEL PROTEIN 2-RELATED-RELATED"/>
    <property type="match status" value="1"/>
</dbReference>
<dbReference type="STRING" id="377629.TERTU_4216"/>
<dbReference type="AlphaFoldDB" id="C5BI42"/>
<accession>C5BI42</accession>